<comment type="caution">
    <text evidence="3">The sequence shown here is derived from an EMBL/GenBank/DDBJ whole genome shotgun (WGS) entry which is preliminary data.</text>
</comment>
<accession>A0A4R0HMG0</accession>
<feature type="region of interest" description="Disordered" evidence="2">
    <location>
        <begin position="1"/>
        <end position="22"/>
    </location>
</feature>
<sequence length="284" mass="29208">MSSSDWRQRHNGDQSSTGGTVSRGVLITGASRGVGAAAARTFAAAGDRVVLHCRGAVDRAEEVRAGLPGEGHAVIAADLGDAAAIPSLVAESAAALGRVDVLVNNAAMFVDEPVAGSRRIGHPLAETSYDEWVATWRRTLAVNLEGAAHVTWCVARQMLDKDPADGVRRGAIVNVGSRGAYRGEPDVPAYGASKAGLHSLGQSLAASLAPHDITVTSIAPGFIATDMTETFLAGPGGDAIRAQSPFGRVATAEEVGNAIYWLASAQANWASGAVLDFNGASYLH</sequence>
<name>A0A4R0HMG0_9ACTN</name>
<keyword evidence="4" id="KW-1185">Reference proteome</keyword>
<dbReference type="AlphaFoldDB" id="A0A4R0HMG0"/>
<dbReference type="PRINTS" id="PR00080">
    <property type="entry name" value="SDRFAMILY"/>
</dbReference>
<dbReference type="InterPro" id="IPR002347">
    <property type="entry name" value="SDR_fam"/>
</dbReference>
<dbReference type="PROSITE" id="PS00061">
    <property type="entry name" value="ADH_SHORT"/>
    <property type="match status" value="1"/>
</dbReference>
<dbReference type="Pfam" id="PF13561">
    <property type="entry name" value="adh_short_C2"/>
    <property type="match status" value="1"/>
</dbReference>
<dbReference type="Proteomes" id="UP000292346">
    <property type="component" value="Unassembled WGS sequence"/>
</dbReference>
<evidence type="ECO:0000256" key="1">
    <source>
        <dbReference type="ARBA" id="ARBA00006484"/>
    </source>
</evidence>
<proteinExistence type="inferred from homology"/>
<dbReference type="PANTHER" id="PTHR42760">
    <property type="entry name" value="SHORT-CHAIN DEHYDROGENASES/REDUCTASES FAMILY MEMBER"/>
    <property type="match status" value="1"/>
</dbReference>
<protein>
    <submittedName>
        <fullName evidence="3">SDR family oxidoreductase</fullName>
    </submittedName>
</protein>
<dbReference type="OrthoDB" id="9804774at2"/>
<dbReference type="SUPFAM" id="SSF51735">
    <property type="entry name" value="NAD(P)-binding Rossmann-fold domains"/>
    <property type="match status" value="1"/>
</dbReference>
<evidence type="ECO:0000313" key="3">
    <source>
        <dbReference type="EMBL" id="TCC11488.1"/>
    </source>
</evidence>
<feature type="compositionally biased region" description="Basic and acidic residues" evidence="2">
    <location>
        <begin position="1"/>
        <end position="12"/>
    </location>
</feature>
<organism evidence="3 4">
    <name type="scientific">Kribbella soli</name>
    <dbReference type="NCBI Taxonomy" id="1124743"/>
    <lineage>
        <taxon>Bacteria</taxon>
        <taxon>Bacillati</taxon>
        <taxon>Actinomycetota</taxon>
        <taxon>Actinomycetes</taxon>
        <taxon>Propionibacteriales</taxon>
        <taxon>Kribbellaceae</taxon>
        <taxon>Kribbella</taxon>
    </lineage>
</organism>
<dbReference type="GO" id="GO:0016616">
    <property type="term" value="F:oxidoreductase activity, acting on the CH-OH group of donors, NAD or NADP as acceptor"/>
    <property type="evidence" value="ECO:0007669"/>
    <property type="project" value="TreeGrafter"/>
</dbReference>
<reference evidence="3 4" key="1">
    <citation type="submission" date="2019-02" db="EMBL/GenBank/DDBJ databases">
        <title>Kribbella capetownensis sp. nov. and Kribbella speibonae sp. nov., isolated from soil.</title>
        <authorList>
            <person name="Curtis S.M."/>
            <person name="Norton I."/>
            <person name="Everest G.J."/>
            <person name="Meyers P.R."/>
        </authorList>
    </citation>
    <scope>NUCLEOTIDE SEQUENCE [LARGE SCALE GENOMIC DNA]</scope>
    <source>
        <strain evidence="3 4">KCTC 29219</strain>
    </source>
</reference>
<dbReference type="GO" id="GO:0030497">
    <property type="term" value="P:fatty acid elongation"/>
    <property type="evidence" value="ECO:0007669"/>
    <property type="project" value="TreeGrafter"/>
</dbReference>
<dbReference type="PANTHER" id="PTHR42760:SF135">
    <property type="entry name" value="BLL7886 PROTEIN"/>
    <property type="match status" value="1"/>
</dbReference>
<evidence type="ECO:0000313" key="4">
    <source>
        <dbReference type="Proteomes" id="UP000292346"/>
    </source>
</evidence>
<dbReference type="PRINTS" id="PR00081">
    <property type="entry name" value="GDHRDH"/>
</dbReference>
<dbReference type="CDD" id="cd05233">
    <property type="entry name" value="SDR_c"/>
    <property type="match status" value="1"/>
</dbReference>
<dbReference type="EMBL" id="SJJZ01000001">
    <property type="protein sequence ID" value="TCC11488.1"/>
    <property type="molecule type" value="Genomic_DNA"/>
</dbReference>
<dbReference type="InterPro" id="IPR020904">
    <property type="entry name" value="Sc_DH/Rdtase_CS"/>
</dbReference>
<dbReference type="Gene3D" id="3.40.50.720">
    <property type="entry name" value="NAD(P)-binding Rossmann-like Domain"/>
    <property type="match status" value="1"/>
</dbReference>
<gene>
    <name evidence="3" type="ORF">E0H45_09510</name>
</gene>
<dbReference type="InterPro" id="IPR036291">
    <property type="entry name" value="NAD(P)-bd_dom_sf"/>
</dbReference>
<comment type="similarity">
    <text evidence="1">Belongs to the short-chain dehydrogenases/reductases (SDR) family.</text>
</comment>
<evidence type="ECO:0000256" key="2">
    <source>
        <dbReference type="SAM" id="MobiDB-lite"/>
    </source>
</evidence>